<dbReference type="Proteomes" id="UP000075320">
    <property type="component" value="Unassembled WGS sequence"/>
</dbReference>
<dbReference type="SUPFAM" id="SSF55811">
    <property type="entry name" value="Nudix"/>
    <property type="match status" value="1"/>
</dbReference>
<comment type="similarity">
    <text evidence="2">Belongs to the Nudix hydrolase family.</text>
</comment>
<name>A0A150WH79_BDEBC</name>
<evidence type="ECO:0000256" key="4">
    <source>
        <dbReference type="ARBA" id="ARBA00022723"/>
    </source>
</evidence>
<dbReference type="InterPro" id="IPR020084">
    <property type="entry name" value="NUDIX_hydrolase_CS"/>
</dbReference>
<comment type="catalytic activity">
    <reaction evidence="20">
        <text>N(6)-methyl-dATP + H2O = N(6)-methyl-dAMP + diphosphate + H(+)</text>
        <dbReference type="Rhea" id="RHEA:67604"/>
        <dbReference type="ChEBI" id="CHEBI:15377"/>
        <dbReference type="ChEBI" id="CHEBI:15378"/>
        <dbReference type="ChEBI" id="CHEBI:33019"/>
        <dbReference type="ChEBI" id="CHEBI:169976"/>
        <dbReference type="ChEBI" id="CHEBI:172872"/>
    </reaction>
    <physiologicalReaction direction="left-to-right" evidence="20">
        <dbReference type="Rhea" id="RHEA:67605"/>
    </physiologicalReaction>
</comment>
<proteinExistence type="inferred from homology"/>
<evidence type="ECO:0000256" key="15">
    <source>
        <dbReference type="ARBA" id="ARBA00030682"/>
    </source>
</evidence>
<comment type="function">
    <text evidence="21">Oxidized purine nucleoside triphosphate hydrolase which is a prominent sanitizer of the oxidized nucleotide pool. Catalyzes the hydrolysis of 2-oxo-dATP (2-hydroxy-dATP) into 2-oxo-dAMP. Also has a significant hydrolase activity toward 2-oxo-ATP, 8-oxo-dGTP and 8-oxo-dATP. Through the hydrolysis of oxidized purine nucleoside triphosphates, prevents their incorporation into DNA and the subsequent transversions A:T to C:G and G:C to T:A. Also catalyzes the hydrolysis of methylated purine nucleoside triphosphate preventing their integration into DNA. Through this antimutagenic activity protects cells from oxidative stress.</text>
</comment>
<dbReference type="GO" id="GO:0008413">
    <property type="term" value="F:8-oxo-7,8-dihydroguanosine triphosphate pyrophosphatase activity"/>
    <property type="evidence" value="ECO:0007669"/>
    <property type="project" value="InterPro"/>
</dbReference>
<gene>
    <name evidence="23" type="ORF">AZI86_16595</name>
</gene>
<dbReference type="PROSITE" id="PS00893">
    <property type="entry name" value="NUDIX_BOX"/>
    <property type="match status" value="1"/>
</dbReference>
<dbReference type="GO" id="GO:0046872">
    <property type="term" value="F:metal ion binding"/>
    <property type="evidence" value="ECO:0007669"/>
    <property type="project" value="UniProtKB-KW"/>
</dbReference>
<evidence type="ECO:0000256" key="13">
    <source>
        <dbReference type="ARBA" id="ARBA00029673"/>
    </source>
</evidence>
<evidence type="ECO:0000256" key="3">
    <source>
        <dbReference type="ARBA" id="ARBA00011245"/>
    </source>
</evidence>
<keyword evidence="6" id="KW-0460">Magnesium</keyword>
<evidence type="ECO:0000256" key="5">
    <source>
        <dbReference type="ARBA" id="ARBA00022801"/>
    </source>
</evidence>
<evidence type="ECO:0000256" key="8">
    <source>
        <dbReference type="ARBA" id="ARBA00024459"/>
    </source>
</evidence>
<evidence type="ECO:0000313" key="24">
    <source>
        <dbReference type="Proteomes" id="UP000075320"/>
    </source>
</evidence>
<dbReference type="PROSITE" id="PS51462">
    <property type="entry name" value="NUDIX"/>
    <property type="match status" value="1"/>
</dbReference>
<evidence type="ECO:0000256" key="7">
    <source>
        <dbReference type="ARBA" id="ARBA00024448"/>
    </source>
</evidence>
<evidence type="ECO:0000256" key="2">
    <source>
        <dbReference type="ARBA" id="ARBA00005582"/>
    </source>
</evidence>
<dbReference type="OrthoDB" id="9791228at2"/>
<evidence type="ECO:0000256" key="20">
    <source>
        <dbReference type="ARBA" id="ARBA00049032"/>
    </source>
</evidence>
<dbReference type="AlphaFoldDB" id="A0A150WH79"/>
<comment type="catalytic activity">
    <reaction evidence="19">
        <text>O(6)-methyl-dGTP + H2O = O(6)-methyl-dGMP + diphosphate + H(+)</text>
        <dbReference type="Rhea" id="RHEA:67600"/>
        <dbReference type="ChEBI" id="CHEBI:15377"/>
        <dbReference type="ChEBI" id="CHEBI:15378"/>
        <dbReference type="ChEBI" id="CHEBI:33019"/>
        <dbReference type="ChEBI" id="CHEBI:169974"/>
        <dbReference type="ChEBI" id="CHEBI:169975"/>
    </reaction>
    <physiologicalReaction direction="left-to-right" evidence="19">
        <dbReference type="Rhea" id="RHEA:67601"/>
    </physiologicalReaction>
</comment>
<keyword evidence="4" id="KW-0479">Metal-binding</keyword>
<dbReference type="InterPro" id="IPR003563">
    <property type="entry name" value="8ODP"/>
</dbReference>
<comment type="caution">
    <text evidence="23">The sequence shown here is derived from an EMBL/GenBank/DDBJ whole genome shotgun (WGS) entry which is preliminary data.</text>
</comment>
<evidence type="ECO:0000256" key="9">
    <source>
        <dbReference type="ARBA" id="ARBA00024486"/>
    </source>
</evidence>
<evidence type="ECO:0000256" key="10">
    <source>
        <dbReference type="ARBA" id="ARBA00024596"/>
    </source>
</evidence>
<comment type="catalytic activity">
    <reaction evidence="8">
        <text>2-oxo-dATP + H2O = 2-oxo-dAMP + diphosphate + H(+)</text>
        <dbReference type="Rhea" id="RHEA:31583"/>
        <dbReference type="ChEBI" id="CHEBI:15377"/>
        <dbReference type="ChEBI" id="CHEBI:15378"/>
        <dbReference type="ChEBI" id="CHEBI:33019"/>
        <dbReference type="ChEBI" id="CHEBI:63212"/>
        <dbReference type="ChEBI" id="CHEBI:77897"/>
        <dbReference type="EC" id="3.6.1.56"/>
    </reaction>
    <physiologicalReaction direction="left-to-right" evidence="8">
        <dbReference type="Rhea" id="RHEA:31584"/>
    </physiologicalReaction>
</comment>
<evidence type="ECO:0000256" key="11">
    <source>
        <dbReference type="ARBA" id="ARBA00026103"/>
    </source>
</evidence>
<evidence type="ECO:0000256" key="16">
    <source>
        <dbReference type="ARBA" id="ARBA00031927"/>
    </source>
</evidence>
<dbReference type="CDD" id="cd03427">
    <property type="entry name" value="NUDIX_MTH1_Nudt1"/>
    <property type="match status" value="1"/>
</dbReference>
<evidence type="ECO:0000259" key="22">
    <source>
        <dbReference type="PROSITE" id="PS51462"/>
    </source>
</evidence>
<dbReference type="GO" id="GO:0008828">
    <property type="term" value="F:dATP diphosphatase activity"/>
    <property type="evidence" value="ECO:0007669"/>
    <property type="project" value="UniProtKB-EC"/>
</dbReference>
<comment type="catalytic activity">
    <reaction evidence="7">
        <text>8-oxo-dATP + H2O = 8-oxo-dAMP + diphosphate + H(+)</text>
        <dbReference type="Rhea" id="RHEA:65396"/>
        <dbReference type="ChEBI" id="CHEBI:15377"/>
        <dbReference type="ChEBI" id="CHEBI:15378"/>
        <dbReference type="ChEBI" id="CHEBI:33019"/>
        <dbReference type="ChEBI" id="CHEBI:71361"/>
        <dbReference type="ChEBI" id="CHEBI:172871"/>
    </reaction>
    <physiologicalReaction direction="left-to-right" evidence="7">
        <dbReference type="Rhea" id="RHEA:65397"/>
    </physiologicalReaction>
</comment>
<accession>A0A150WH79</accession>
<dbReference type="RefSeq" id="WP_061836412.1">
    <property type="nucleotide sequence ID" value="NZ_LUKE01000005.1"/>
</dbReference>
<dbReference type="Pfam" id="PF00293">
    <property type="entry name" value="NUDIX"/>
    <property type="match status" value="1"/>
</dbReference>
<evidence type="ECO:0000256" key="17">
    <source>
        <dbReference type="ARBA" id="ARBA00032071"/>
    </source>
</evidence>
<dbReference type="GO" id="GO:0005737">
    <property type="term" value="C:cytoplasm"/>
    <property type="evidence" value="ECO:0007669"/>
    <property type="project" value="TreeGrafter"/>
</dbReference>
<comment type="catalytic activity">
    <reaction evidence="10">
        <text>2-oxo-ATP + H2O = 2-oxo-AMP + diphosphate + H(+)</text>
        <dbReference type="Rhea" id="RHEA:67392"/>
        <dbReference type="ChEBI" id="CHEBI:15377"/>
        <dbReference type="ChEBI" id="CHEBI:15378"/>
        <dbReference type="ChEBI" id="CHEBI:33019"/>
        <dbReference type="ChEBI" id="CHEBI:71395"/>
        <dbReference type="ChEBI" id="CHEBI:172878"/>
    </reaction>
    <physiologicalReaction direction="left-to-right" evidence="10">
        <dbReference type="Rhea" id="RHEA:67393"/>
    </physiologicalReaction>
</comment>
<evidence type="ECO:0000256" key="14">
    <source>
        <dbReference type="ARBA" id="ARBA00030634"/>
    </source>
</evidence>
<evidence type="ECO:0000256" key="6">
    <source>
        <dbReference type="ARBA" id="ARBA00022842"/>
    </source>
</evidence>
<dbReference type="PRINTS" id="PR01403">
    <property type="entry name" value="8OXTPHPHTASE"/>
</dbReference>
<dbReference type="EC" id="3.6.1.56" evidence="11"/>
<comment type="subunit">
    <text evidence="3">Monomer.</text>
</comment>
<comment type="catalytic activity">
    <reaction evidence="9">
        <text>8-oxo-dGTP + H2O = 8-oxo-dGMP + diphosphate + H(+)</text>
        <dbReference type="Rhea" id="RHEA:31575"/>
        <dbReference type="ChEBI" id="CHEBI:15377"/>
        <dbReference type="ChEBI" id="CHEBI:15378"/>
        <dbReference type="ChEBI" id="CHEBI:33019"/>
        <dbReference type="ChEBI" id="CHEBI:63224"/>
        <dbReference type="ChEBI" id="CHEBI:77896"/>
    </reaction>
    <physiologicalReaction direction="left-to-right" evidence="9">
        <dbReference type="Rhea" id="RHEA:31576"/>
    </physiologicalReaction>
</comment>
<dbReference type="InterPro" id="IPR000086">
    <property type="entry name" value="NUDIX_hydrolase_dom"/>
</dbReference>
<dbReference type="InterPro" id="IPR015797">
    <property type="entry name" value="NUDIX_hydrolase-like_dom_sf"/>
</dbReference>
<comment type="catalytic activity">
    <reaction evidence="18">
        <text>N(6)-methyl-ATP + H2O = N(6)-methyl-AMP + diphosphate + H(+)</text>
        <dbReference type="Rhea" id="RHEA:67608"/>
        <dbReference type="ChEBI" id="CHEBI:15377"/>
        <dbReference type="ChEBI" id="CHEBI:15378"/>
        <dbReference type="ChEBI" id="CHEBI:33019"/>
        <dbReference type="ChEBI" id="CHEBI:144842"/>
        <dbReference type="ChEBI" id="CHEBI:172873"/>
    </reaction>
    <physiologicalReaction direction="left-to-right" evidence="18">
        <dbReference type="Rhea" id="RHEA:67609"/>
    </physiologicalReaction>
</comment>
<feature type="domain" description="Nudix hydrolase" evidence="22">
    <location>
        <begin position="1"/>
        <end position="133"/>
    </location>
</feature>
<dbReference type="Gene3D" id="3.90.79.10">
    <property type="entry name" value="Nucleoside Triphosphate Pyrophosphohydrolase"/>
    <property type="match status" value="1"/>
</dbReference>
<evidence type="ECO:0000313" key="23">
    <source>
        <dbReference type="EMBL" id="KYG62451.1"/>
    </source>
</evidence>
<evidence type="ECO:0000256" key="12">
    <source>
        <dbReference type="ARBA" id="ARBA00026218"/>
    </source>
</evidence>
<keyword evidence="5" id="KW-0378">Hydrolase</keyword>
<evidence type="ECO:0000256" key="1">
    <source>
        <dbReference type="ARBA" id="ARBA00001946"/>
    </source>
</evidence>
<keyword evidence="24" id="KW-1185">Reference proteome</keyword>
<dbReference type="PANTHER" id="PTHR43758">
    <property type="entry name" value="7,8-DIHYDRO-8-OXOGUANINE TRIPHOSPHATASE"/>
    <property type="match status" value="1"/>
</dbReference>
<evidence type="ECO:0000256" key="18">
    <source>
        <dbReference type="ARBA" id="ARBA00048002"/>
    </source>
</evidence>
<reference evidence="23 24" key="1">
    <citation type="submission" date="2016-03" db="EMBL/GenBank/DDBJ databases">
        <authorList>
            <person name="Ploux O."/>
        </authorList>
    </citation>
    <scope>NUCLEOTIDE SEQUENCE [LARGE SCALE GENOMIC DNA]</scope>
    <source>
        <strain evidence="23 24">R0</strain>
    </source>
</reference>
<protein>
    <recommendedName>
        <fullName evidence="12">Oxidized purine nucleoside triphosphate hydrolase</fullName>
        <ecNumber evidence="11">3.6.1.56</ecNumber>
    </recommendedName>
    <alternativeName>
        <fullName evidence="16">2-hydroxy-dATP diphosphatase</fullName>
    </alternativeName>
    <alternativeName>
        <fullName evidence="15">7,8-dihydro-8-oxoguanine triphosphatase</fullName>
    </alternativeName>
    <alternativeName>
        <fullName evidence="14">8-oxo-dGTPase</fullName>
    </alternativeName>
    <alternativeName>
        <fullName evidence="17">Methylated purine nucleoside triphosphate hydrolase</fullName>
    </alternativeName>
    <alternativeName>
        <fullName evidence="13">Nucleoside diphosphate-linked moiety X motif 1</fullName>
    </alternativeName>
</protein>
<dbReference type="EMBL" id="LUKE01000005">
    <property type="protein sequence ID" value="KYG62451.1"/>
    <property type="molecule type" value="Genomic_DNA"/>
</dbReference>
<sequence length="157" mass="17916">MKKKMTLVFLVDDQRDLVLLGVKKTGFGQGKMLGIGGKVDAGETVIEAACREVLEEIHVTIDPKNLYEGGRVEFIFPESSGWHHDVYIFTCTHWQGTPTETAEIKPQWVAKSQIPFEKMWDDAKYWLPKILKNEPVNAKIFYGEDLKTVSSVEWLKT</sequence>
<dbReference type="PANTHER" id="PTHR43758:SF2">
    <property type="entry name" value="OXIDIZED PURINE NUCLEOSIDE TRIPHOSPHATE HYDROLASE"/>
    <property type="match status" value="1"/>
</dbReference>
<dbReference type="GO" id="GO:0042262">
    <property type="term" value="P:DNA protection"/>
    <property type="evidence" value="ECO:0007669"/>
    <property type="project" value="InterPro"/>
</dbReference>
<evidence type="ECO:0000256" key="19">
    <source>
        <dbReference type="ARBA" id="ARBA00048894"/>
    </source>
</evidence>
<evidence type="ECO:0000256" key="21">
    <source>
        <dbReference type="ARBA" id="ARBA00053094"/>
    </source>
</evidence>
<comment type="cofactor">
    <cofactor evidence="1">
        <name>Mg(2+)</name>
        <dbReference type="ChEBI" id="CHEBI:18420"/>
    </cofactor>
</comment>
<organism evidence="23 24">
    <name type="scientific">Bdellovibrio bacteriovorus</name>
    <dbReference type="NCBI Taxonomy" id="959"/>
    <lineage>
        <taxon>Bacteria</taxon>
        <taxon>Pseudomonadati</taxon>
        <taxon>Bdellovibrionota</taxon>
        <taxon>Bdellovibrionia</taxon>
        <taxon>Bdellovibrionales</taxon>
        <taxon>Pseudobdellovibrionaceae</taxon>
        <taxon>Bdellovibrio</taxon>
    </lineage>
</organism>